<evidence type="ECO:0000259" key="1">
    <source>
        <dbReference type="Pfam" id="PF13966"/>
    </source>
</evidence>
<name>A0A397ZNB5_BRACM</name>
<sequence length="164" mass="18616">MTRDKLITWGINFPPTCLLCGVGNESTAHIFFECDYASIVLSRLFERSGLQSPTRLEEVVRWIISCQVDGKFKTVMKLLFQAAIYFLWKERISRLQSSLLRPSQLIVRDVFLHLRAKLFSLDKEEKNSTAPPSITSGTISNHLSKPTSIPSGLIECKDKVRIAE</sequence>
<dbReference type="Proteomes" id="UP000264353">
    <property type="component" value="Chromosome A4"/>
</dbReference>
<dbReference type="AlphaFoldDB" id="A0A397ZNB5"/>
<organism evidence="2 3">
    <name type="scientific">Brassica campestris</name>
    <name type="common">Field mustard</name>
    <dbReference type="NCBI Taxonomy" id="3711"/>
    <lineage>
        <taxon>Eukaryota</taxon>
        <taxon>Viridiplantae</taxon>
        <taxon>Streptophyta</taxon>
        <taxon>Embryophyta</taxon>
        <taxon>Tracheophyta</taxon>
        <taxon>Spermatophyta</taxon>
        <taxon>Magnoliopsida</taxon>
        <taxon>eudicotyledons</taxon>
        <taxon>Gunneridae</taxon>
        <taxon>Pentapetalae</taxon>
        <taxon>rosids</taxon>
        <taxon>malvids</taxon>
        <taxon>Brassicales</taxon>
        <taxon>Brassicaceae</taxon>
        <taxon>Brassiceae</taxon>
        <taxon>Brassica</taxon>
    </lineage>
</organism>
<feature type="domain" description="Reverse transcriptase zinc-binding" evidence="1">
    <location>
        <begin position="2"/>
        <end position="38"/>
    </location>
</feature>
<gene>
    <name evidence="2" type="ORF">BRARA_D01872</name>
</gene>
<dbReference type="EMBL" id="CM010631">
    <property type="protein sequence ID" value="RID66755.1"/>
    <property type="molecule type" value="Genomic_DNA"/>
</dbReference>
<proteinExistence type="predicted"/>
<evidence type="ECO:0000313" key="2">
    <source>
        <dbReference type="EMBL" id="RID66755.1"/>
    </source>
</evidence>
<reference evidence="2 3" key="1">
    <citation type="submission" date="2018-06" db="EMBL/GenBank/DDBJ databases">
        <title>WGS assembly of Brassica rapa FPsc.</title>
        <authorList>
            <person name="Bowman J."/>
            <person name="Kohchi T."/>
            <person name="Yamato K."/>
            <person name="Jenkins J."/>
            <person name="Shu S."/>
            <person name="Ishizaki K."/>
            <person name="Yamaoka S."/>
            <person name="Nishihama R."/>
            <person name="Nakamura Y."/>
            <person name="Berger F."/>
            <person name="Adam C."/>
            <person name="Aki S."/>
            <person name="Althoff F."/>
            <person name="Araki T."/>
            <person name="Arteaga-Vazquez M."/>
            <person name="Balasubrmanian S."/>
            <person name="Bauer D."/>
            <person name="Boehm C."/>
            <person name="Briginshaw L."/>
            <person name="Caballero-Perez J."/>
            <person name="Catarino B."/>
            <person name="Chen F."/>
            <person name="Chiyoda S."/>
            <person name="Chovatia M."/>
            <person name="Davies K."/>
            <person name="Delmans M."/>
            <person name="Demura T."/>
            <person name="Dierschke T."/>
            <person name="Dolan L."/>
            <person name="Dorantes-Acosta A."/>
            <person name="Eklund D."/>
            <person name="Florent S."/>
            <person name="Flores-Sandoval E."/>
            <person name="Fujiyama A."/>
            <person name="Fukuzawa H."/>
            <person name="Galik B."/>
            <person name="Grimanelli D."/>
            <person name="Grimwood J."/>
            <person name="Grossniklaus U."/>
            <person name="Hamada T."/>
            <person name="Haseloff J."/>
            <person name="Hetherington A."/>
            <person name="Higo A."/>
            <person name="Hirakawa Y."/>
            <person name="Hundley H."/>
            <person name="Ikeda Y."/>
            <person name="Inoue K."/>
            <person name="Inoue S."/>
            <person name="Ishida S."/>
            <person name="Jia Q."/>
            <person name="Kakita M."/>
            <person name="Kanazawa T."/>
            <person name="Kawai Y."/>
            <person name="Kawashima T."/>
            <person name="Kennedy M."/>
            <person name="Kinose K."/>
            <person name="Kinoshita T."/>
            <person name="Kohara Y."/>
            <person name="Koide E."/>
            <person name="Komatsu K."/>
            <person name="Kopischke S."/>
            <person name="Kubo M."/>
            <person name="Kyozuka J."/>
            <person name="Lagercrantz U."/>
            <person name="Lin S."/>
            <person name="Lindquist E."/>
            <person name="Lipzen A."/>
            <person name="Lu C."/>
            <person name="Luna E."/>
            <person name="Martienssen R."/>
            <person name="Minamino N."/>
            <person name="Mizutani M."/>
            <person name="Mizutani M."/>
            <person name="Mochizuki N."/>
            <person name="Monte I."/>
            <person name="Mosher R."/>
            <person name="Nagasaki H."/>
            <person name="Nakagami H."/>
            <person name="Naramoto S."/>
            <person name="Nishitani K."/>
            <person name="Ohtani M."/>
            <person name="Okamoto T."/>
            <person name="Okumura M."/>
            <person name="Phillips J."/>
            <person name="Pollak B."/>
            <person name="Reinders A."/>
            <person name="Roevekamp M."/>
            <person name="Sano R."/>
            <person name="Sawa S."/>
            <person name="Schmid M."/>
            <person name="Shirakawa M."/>
            <person name="Solano R."/>
            <person name="Spunde A."/>
            <person name="Suetsugu N."/>
            <person name="Sugano S."/>
            <person name="Sugiyama A."/>
            <person name="Sun R."/>
            <person name="Suzuki Y."/>
            <person name="Takenaka M."/>
            <person name="Takezawa D."/>
            <person name="Tomogane H."/>
            <person name="Tsuzuki M."/>
            <person name="Ueda T."/>
            <person name="Umeda M."/>
            <person name="Ward J."/>
            <person name="Watanabe Y."/>
            <person name="Yazaki K."/>
            <person name="Yokoyama R."/>
            <person name="Yoshitake Y."/>
            <person name="Yotsui I."/>
            <person name="Zachgo S."/>
            <person name="Schmutz J."/>
        </authorList>
    </citation>
    <scope>NUCLEOTIDE SEQUENCE [LARGE SCALE GENOMIC DNA]</scope>
    <source>
        <strain evidence="3">cv. B-3</strain>
    </source>
</reference>
<evidence type="ECO:0000313" key="3">
    <source>
        <dbReference type="Proteomes" id="UP000264353"/>
    </source>
</evidence>
<protein>
    <recommendedName>
        <fullName evidence="1">Reverse transcriptase zinc-binding domain-containing protein</fullName>
    </recommendedName>
</protein>
<accession>A0A397ZNB5</accession>
<dbReference type="Pfam" id="PF13966">
    <property type="entry name" value="zf-RVT"/>
    <property type="match status" value="1"/>
</dbReference>
<dbReference type="InterPro" id="IPR026960">
    <property type="entry name" value="RVT-Znf"/>
</dbReference>